<sequence>MIYLFSGDDVKNKHLSYEKFIKSLPAQAGIPANTETFFINRNDFNRNQIESLYSGSGLFFEDCVVVFQDVFEREETREFVLEKLDLMGKSSSSFVFLEGKLNKPILDAFKKIEPKKLQINIFELPKEKKEKFNNFLLANAFGVRDKLNLWIYFRQAVDLGVGMEELIGVLFWKIKDMLIKKDFRKFSEAELKNSASRLSYLLPEARKASRDAEAVFEQFLLEAFLKSTIIK</sequence>
<evidence type="ECO:0008006" key="3">
    <source>
        <dbReference type="Google" id="ProtNLM"/>
    </source>
</evidence>
<organism evidence="1 2">
    <name type="scientific">Candidatus Nomurabacteria bacterium RIFCSPHIGHO2_01_FULL_40_24b</name>
    <dbReference type="NCBI Taxonomy" id="1801739"/>
    <lineage>
        <taxon>Bacteria</taxon>
        <taxon>Candidatus Nomuraibacteriota</taxon>
    </lineage>
</organism>
<accession>A0A1F6V968</accession>
<dbReference type="AlphaFoldDB" id="A0A1F6V968"/>
<evidence type="ECO:0000313" key="1">
    <source>
        <dbReference type="EMBL" id="OGI66158.1"/>
    </source>
</evidence>
<reference evidence="1 2" key="1">
    <citation type="journal article" date="2016" name="Nat. Commun.">
        <title>Thousands of microbial genomes shed light on interconnected biogeochemical processes in an aquifer system.</title>
        <authorList>
            <person name="Anantharaman K."/>
            <person name="Brown C.T."/>
            <person name="Hug L.A."/>
            <person name="Sharon I."/>
            <person name="Castelle C.J."/>
            <person name="Probst A.J."/>
            <person name="Thomas B.C."/>
            <person name="Singh A."/>
            <person name="Wilkins M.J."/>
            <person name="Karaoz U."/>
            <person name="Brodie E.L."/>
            <person name="Williams K.H."/>
            <person name="Hubbard S.S."/>
            <person name="Banfield J.F."/>
        </authorList>
    </citation>
    <scope>NUCLEOTIDE SEQUENCE [LARGE SCALE GENOMIC DNA]</scope>
</reference>
<dbReference type="Proteomes" id="UP000177370">
    <property type="component" value="Unassembled WGS sequence"/>
</dbReference>
<protein>
    <recommendedName>
        <fullName evidence="3">DNA polymerase III delta N-terminal domain-containing protein</fullName>
    </recommendedName>
</protein>
<dbReference type="EMBL" id="MFTP01000003">
    <property type="protein sequence ID" value="OGI66158.1"/>
    <property type="molecule type" value="Genomic_DNA"/>
</dbReference>
<gene>
    <name evidence="1" type="ORF">A2647_03225</name>
</gene>
<evidence type="ECO:0000313" key="2">
    <source>
        <dbReference type="Proteomes" id="UP000177370"/>
    </source>
</evidence>
<proteinExistence type="predicted"/>
<comment type="caution">
    <text evidence="1">The sequence shown here is derived from an EMBL/GenBank/DDBJ whole genome shotgun (WGS) entry which is preliminary data.</text>
</comment>
<name>A0A1F6V968_9BACT</name>